<keyword evidence="5 6" id="KW-0664">Pyridoxine biosynthesis</keyword>
<comment type="subunit">
    <text evidence="6">Homodimer.</text>
</comment>
<keyword evidence="3 6" id="KW-0288">FMN</keyword>
<evidence type="ECO:0000256" key="5">
    <source>
        <dbReference type="ARBA" id="ARBA00023096"/>
    </source>
</evidence>
<name>A0A7W6MK92_9HYPH</name>
<comment type="caution">
    <text evidence="9">The sequence shown here is derived from an EMBL/GenBank/DDBJ whole genome shotgun (WGS) entry which is preliminary data.</text>
</comment>
<evidence type="ECO:0000256" key="2">
    <source>
        <dbReference type="ARBA" id="ARBA00022630"/>
    </source>
</evidence>
<dbReference type="GO" id="GO:0010181">
    <property type="term" value="F:FMN binding"/>
    <property type="evidence" value="ECO:0007669"/>
    <property type="project" value="UniProtKB-UniRule"/>
</dbReference>
<feature type="binding site" evidence="6">
    <location>
        <position position="163"/>
    </location>
    <ligand>
        <name>FMN</name>
        <dbReference type="ChEBI" id="CHEBI:58210"/>
    </ligand>
</feature>
<feature type="binding site" evidence="6">
    <location>
        <begin position="220"/>
        <end position="221"/>
    </location>
    <ligand>
        <name>FMN</name>
        <dbReference type="ChEBI" id="CHEBI:58210"/>
    </ligand>
</feature>
<dbReference type="EMBL" id="JACIEK010000006">
    <property type="protein sequence ID" value="MBB3998835.1"/>
    <property type="molecule type" value="Genomic_DNA"/>
</dbReference>
<dbReference type="SUPFAM" id="SSF50475">
    <property type="entry name" value="FMN-binding split barrel"/>
    <property type="match status" value="1"/>
</dbReference>
<comment type="pathway">
    <text evidence="6">Cofactor metabolism; pyridoxal 5'-phosphate salvage; pyridoxal 5'-phosphate from pyridoxine 5'-phosphate: step 1/1.</text>
</comment>
<dbReference type="Pfam" id="PF01243">
    <property type="entry name" value="PNPOx_N"/>
    <property type="match status" value="1"/>
</dbReference>
<feature type="binding site" evidence="6">
    <location>
        <position position="185"/>
    </location>
    <ligand>
        <name>FMN</name>
        <dbReference type="ChEBI" id="CHEBI:58210"/>
    </ligand>
</feature>
<keyword evidence="2 6" id="KW-0285">Flavoprotein</keyword>
<comment type="catalytic activity">
    <reaction evidence="6">
        <text>pyridoxamine 5'-phosphate + O2 + H2O = pyridoxal 5'-phosphate + H2O2 + NH4(+)</text>
        <dbReference type="Rhea" id="RHEA:15817"/>
        <dbReference type="ChEBI" id="CHEBI:15377"/>
        <dbReference type="ChEBI" id="CHEBI:15379"/>
        <dbReference type="ChEBI" id="CHEBI:16240"/>
        <dbReference type="ChEBI" id="CHEBI:28938"/>
        <dbReference type="ChEBI" id="CHEBI:58451"/>
        <dbReference type="ChEBI" id="CHEBI:597326"/>
        <dbReference type="EC" id="1.4.3.5"/>
    </reaction>
</comment>
<feature type="binding site" evidence="6">
    <location>
        <position position="207"/>
    </location>
    <ligand>
        <name>substrate</name>
    </ligand>
</feature>
<dbReference type="Proteomes" id="UP000542776">
    <property type="component" value="Unassembled WGS sequence"/>
</dbReference>
<feature type="binding site" evidence="6">
    <location>
        <position position="211"/>
    </location>
    <ligand>
        <name>substrate</name>
    </ligand>
</feature>
<dbReference type="InterPro" id="IPR012349">
    <property type="entry name" value="Split_barrel_FMN-bd"/>
</dbReference>
<feature type="binding site" evidence="6">
    <location>
        <begin position="141"/>
        <end position="146"/>
    </location>
    <ligand>
        <name>FMN</name>
        <dbReference type="ChEBI" id="CHEBI:58210"/>
    </ligand>
</feature>
<feature type="binding site" evidence="6">
    <location>
        <position position="162"/>
    </location>
    <ligand>
        <name>FMN</name>
        <dbReference type="ChEBI" id="CHEBI:58210"/>
    </ligand>
</feature>
<comment type="similarity">
    <text evidence="1 6">Belongs to the pyridoxamine 5'-phosphate oxidase family.</text>
</comment>
<feature type="binding site" evidence="6">
    <location>
        <begin position="271"/>
        <end position="273"/>
    </location>
    <ligand>
        <name>substrate</name>
    </ligand>
</feature>
<dbReference type="InterPro" id="IPR011576">
    <property type="entry name" value="Pyridox_Oxase_N"/>
</dbReference>
<dbReference type="NCBIfam" id="TIGR00558">
    <property type="entry name" value="pdxH"/>
    <property type="match status" value="1"/>
</dbReference>
<dbReference type="UniPathway" id="UPA01068">
    <property type="reaction ID" value="UER00304"/>
</dbReference>
<dbReference type="InterPro" id="IPR000659">
    <property type="entry name" value="Pyridox_Oxase"/>
</dbReference>
<dbReference type="EC" id="1.4.3.5" evidence="6"/>
<dbReference type="InterPro" id="IPR019576">
    <property type="entry name" value="Pyridoxamine_oxidase_dimer_C"/>
</dbReference>
<dbReference type="PANTHER" id="PTHR10851">
    <property type="entry name" value="PYRIDOXINE-5-PHOSPHATE OXIDASE"/>
    <property type="match status" value="1"/>
</dbReference>
<accession>A0A7W6MK92</accession>
<dbReference type="GO" id="GO:0004733">
    <property type="term" value="F:pyridoxamine phosphate oxidase activity"/>
    <property type="evidence" value="ECO:0007669"/>
    <property type="project" value="UniProtKB-UniRule"/>
</dbReference>
<feature type="binding site" evidence="6">
    <location>
        <position position="146"/>
    </location>
    <ligand>
        <name>substrate</name>
    </ligand>
</feature>
<dbReference type="PROSITE" id="PS01064">
    <property type="entry name" value="PYRIDOX_OXIDASE"/>
    <property type="match status" value="1"/>
</dbReference>
<dbReference type="HAMAP" id="MF_01629">
    <property type="entry name" value="PdxH"/>
    <property type="match status" value="1"/>
</dbReference>
<feature type="domain" description="Pyridoxine 5'-phosphate oxidase dimerisation C-terminal" evidence="8">
    <location>
        <begin position="252"/>
        <end position="293"/>
    </location>
</feature>
<evidence type="ECO:0000259" key="8">
    <source>
        <dbReference type="Pfam" id="PF10590"/>
    </source>
</evidence>
<evidence type="ECO:0000256" key="3">
    <source>
        <dbReference type="ARBA" id="ARBA00022643"/>
    </source>
</evidence>
<proteinExistence type="inferred from homology"/>
<evidence type="ECO:0000259" key="7">
    <source>
        <dbReference type="Pfam" id="PF01243"/>
    </source>
</evidence>
<dbReference type="GO" id="GO:0008615">
    <property type="term" value="P:pyridoxine biosynthetic process"/>
    <property type="evidence" value="ECO:0007669"/>
    <property type="project" value="UniProtKB-UniRule"/>
</dbReference>
<evidence type="ECO:0000256" key="4">
    <source>
        <dbReference type="ARBA" id="ARBA00023002"/>
    </source>
</evidence>
<sequence>MRTVALSDTVSRESAGAGAAIEAVVIERSTAASSSADPFMTVQPVSKGHARAKTDKTCNVRIIVPFSLCRRRRSPVKGARRESEFGSMMDKTTLTFGEIALPADPFAAFGIWLRDAEASEPNDPNAMSLATVDSDGLPDVRMVLLKGFDRRGFVFYTNFESRKGEEIRATRKAALNFHWKSLHRQIRIRGDVEIVSDEEADAYYASRARESRIGAWASLQSRPLENRETLERRVEDLGSQYGEGPIPRPPVWSGFRVVPREIEFWHDGAFRLHDRYRLTRTGADDWTASRLYP</sequence>
<evidence type="ECO:0000313" key="10">
    <source>
        <dbReference type="Proteomes" id="UP000542776"/>
    </source>
</evidence>
<protein>
    <recommendedName>
        <fullName evidence="6">Pyridoxine/pyridoxamine 5'-phosphate oxidase</fullName>
        <ecNumber evidence="6">1.4.3.5</ecNumber>
    </recommendedName>
    <alternativeName>
        <fullName evidence="6">PNP/PMP oxidase</fullName>
        <shortName evidence="6">PNPOx</shortName>
    </alternativeName>
    <alternativeName>
        <fullName evidence="6">Pyridoxal 5'-phosphate synthase</fullName>
    </alternativeName>
</protein>
<dbReference type="NCBIfam" id="NF004231">
    <property type="entry name" value="PRK05679.1"/>
    <property type="match status" value="1"/>
</dbReference>
<dbReference type="InterPro" id="IPR019740">
    <property type="entry name" value="Pyridox_Oxase_CS"/>
</dbReference>
<feature type="binding site" evidence="6">
    <location>
        <position position="275"/>
    </location>
    <ligand>
        <name>FMN</name>
        <dbReference type="ChEBI" id="CHEBI:58210"/>
    </ligand>
</feature>
<feature type="binding site" evidence="6">
    <location>
        <position position="265"/>
    </location>
    <ligand>
        <name>FMN</name>
        <dbReference type="ChEBI" id="CHEBI:58210"/>
    </ligand>
</feature>
<dbReference type="Gene3D" id="2.30.110.10">
    <property type="entry name" value="Electron Transport, Fmn-binding Protein, Chain A"/>
    <property type="match status" value="1"/>
</dbReference>
<keyword evidence="10" id="KW-1185">Reference proteome</keyword>
<comment type="function">
    <text evidence="6">Catalyzes the oxidation of either pyridoxine 5'-phosphate (PNP) or pyridoxamine 5'-phosphate (PMP) into pyridoxal 5'-phosphate (PLP).</text>
</comment>
<evidence type="ECO:0000256" key="6">
    <source>
        <dbReference type="HAMAP-Rule" id="MF_01629"/>
    </source>
</evidence>
<dbReference type="Pfam" id="PF10590">
    <property type="entry name" value="PNP_phzG_C"/>
    <property type="match status" value="1"/>
</dbReference>
<dbReference type="PANTHER" id="PTHR10851:SF0">
    <property type="entry name" value="PYRIDOXINE-5'-PHOSPHATE OXIDASE"/>
    <property type="match status" value="1"/>
</dbReference>
<evidence type="ECO:0000256" key="1">
    <source>
        <dbReference type="ARBA" id="ARBA00007301"/>
    </source>
</evidence>
<organism evidence="9 10">
    <name type="scientific">Aureimonas pseudogalii</name>
    <dbReference type="NCBI Taxonomy" id="1744844"/>
    <lineage>
        <taxon>Bacteria</taxon>
        <taxon>Pseudomonadati</taxon>
        <taxon>Pseudomonadota</taxon>
        <taxon>Alphaproteobacteria</taxon>
        <taxon>Hyphomicrobiales</taxon>
        <taxon>Aurantimonadaceae</taxon>
        <taxon>Aureimonas</taxon>
    </lineage>
</organism>
<feature type="binding site" evidence="6">
    <location>
        <begin position="156"/>
        <end position="157"/>
    </location>
    <ligand>
        <name>FMN</name>
        <dbReference type="ChEBI" id="CHEBI:58210"/>
    </ligand>
</feature>
<reference evidence="9 10" key="1">
    <citation type="submission" date="2020-08" db="EMBL/GenBank/DDBJ databases">
        <title>Genomic Encyclopedia of Type Strains, Phase IV (KMG-IV): sequencing the most valuable type-strain genomes for metagenomic binning, comparative biology and taxonomic classification.</title>
        <authorList>
            <person name="Goeker M."/>
        </authorList>
    </citation>
    <scope>NUCLEOTIDE SEQUENCE [LARGE SCALE GENOMIC DNA]</scope>
    <source>
        <strain evidence="9 10">DSM 102238</strain>
    </source>
</reference>
<feature type="binding site" evidence="6">
    <location>
        <position position="203"/>
    </location>
    <ligand>
        <name>substrate</name>
    </ligand>
</feature>
<comment type="cofactor">
    <cofactor evidence="6">
        <name>FMN</name>
        <dbReference type="ChEBI" id="CHEBI:58210"/>
    </cofactor>
    <text evidence="6">Binds 1 FMN per subunit.</text>
</comment>
<comment type="catalytic activity">
    <reaction evidence="6">
        <text>pyridoxine 5'-phosphate + O2 = pyridoxal 5'-phosphate + H2O2</text>
        <dbReference type="Rhea" id="RHEA:15149"/>
        <dbReference type="ChEBI" id="CHEBI:15379"/>
        <dbReference type="ChEBI" id="CHEBI:16240"/>
        <dbReference type="ChEBI" id="CHEBI:58589"/>
        <dbReference type="ChEBI" id="CHEBI:597326"/>
        <dbReference type="EC" id="1.4.3.5"/>
    </reaction>
</comment>
<evidence type="ECO:0000313" key="9">
    <source>
        <dbReference type="EMBL" id="MBB3998835.1"/>
    </source>
</evidence>
<keyword evidence="4 6" id="KW-0560">Oxidoreductase</keyword>
<comment type="pathway">
    <text evidence="6">Cofactor metabolism; pyridoxal 5'-phosphate salvage; pyridoxal 5'-phosphate from pyridoxamine 5'-phosphate: step 1/1.</text>
</comment>
<dbReference type="AlphaFoldDB" id="A0A7W6MK92"/>
<gene>
    <name evidence="6" type="primary">pdxH</name>
    <name evidence="9" type="ORF">GGR04_002683</name>
</gene>
<feature type="domain" description="Pyridoxamine 5'-phosphate oxidase N-terminal" evidence="7">
    <location>
        <begin position="119"/>
        <end position="237"/>
    </location>
</feature>